<evidence type="ECO:0000313" key="8">
    <source>
        <dbReference type="Proteomes" id="UP001595555"/>
    </source>
</evidence>
<dbReference type="Proteomes" id="UP001595555">
    <property type="component" value="Unassembled WGS sequence"/>
</dbReference>
<organism evidence="7 8">
    <name type="scientific">Cellvibrio fontiphilus</name>
    <dbReference type="NCBI Taxonomy" id="1815559"/>
    <lineage>
        <taxon>Bacteria</taxon>
        <taxon>Pseudomonadati</taxon>
        <taxon>Pseudomonadota</taxon>
        <taxon>Gammaproteobacteria</taxon>
        <taxon>Cellvibrionales</taxon>
        <taxon>Cellvibrionaceae</taxon>
        <taxon>Cellvibrio</taxon>
    </lineage>
</organism>
<dbReference type="RefSeq" id="WP_378120192.1">
    <property type="nucleotide sequence ID" value="NZ_JBHRTF010000006.1"/>
</dbReference>
<dbReference type="CDD" id="cd12183">
    <property type="entry name" value="LDH_like_2"/>
    <property type="match status" value="1"/>
</dbReference>
<dbReference type="EMBL" id="JBHRTF010000006">
    <property type="protein sequence ID" value="MFC3116666.1"/>
    <property type="molecule type" value="Genomic_DNA"/>
</dbReference>
<dbReference type="PROSITE" id="PS00671">
    <property type="entry name" value="D_2_HYDROXYACID_DH_3"/>
    <property type="match status" value="1"/>
</dbReference>
<sequence>MKVAVFSTKPYDREFLTQANALLAQPHELVFHETQLNTHSALLAQGCQAVCCFVNDHVDADVLQQLAAQGVTLVALRCAGFNQVDLAAAKNLGITVARVADYSPHAVAEHALGLMLMLNRHLHRAYHRVRENDYSLNGLLGFDMVNKVVAVIGTGKIGEVFARIALGLGCKLIAYDPQPNQALVEAGVTYVPLEQLWPQADVISLHCPLNSSTHHLINSESIARMKEGVMIINTGRGGLIDTRAVISGLKSKKIGHLGLDVYEEEGDLFFEDNSNQLLQDDVFARLLTFPNVVVTGHQAFFTREALTAIARVTLANITHFEHNERDKMCTVN</sequence>
<dbReference type="InterPro" id="IPR029752">
    <property type="entry name" value="D-isomer_DH_CS1"/>
</dbReference>
<accession>A0ABV7FGA7</accession>
<dbReference type="Pfam" id="PF00389">
    <property type="entry name" value="2-Hacid_dh"/>
    <property type="match status" value="1"/>
</dbReference>
<dbReference type="SUPFAM" id="SSF52283">
    <property type="entry name" value="Formate/glycerate dehydrogenase catalytic domain-like"/>
    <property type="match status" value="1"/>
</dbReference>
<dbReference type="GO" id="GO:0008720">
    <property type="term" value="F:D-lactate dehydrogenase (NAD+) activity"/>
    <property type="evidence" value="ECO:0007669"/>
    <property type="project" value="UniProtKB-EC"/>
</dbReference>
<evidence type="ECO:0000256" key="1">
    <source>
        <dbReference type="ARBA" id="ARBA00005854"/>
    </source>
</evidence>
<reference evidence="8" key="1">
    <citation type="journal article" date="2019" name="Int. J. Syst. Evol. Microbiol.">
        <title>The Global Catalogue of Microorganisms (GCM) 10K type strain sequencing project: providing services to taxonomists for standard genome sequencing and annotation.</title>
        <authorList>
            <consortium name="The Broad Institute Genomics Platform"/>
            <consortium name="The Broad Institute Genome Sequencing Center for Infectious Disease"/>
            <person name="Wu L."/>
            <person name="Ma J."/>
        </authorList>
    </citation>
    <scope>NUCLEOTIDE SEQUENCE [LARGE SCALE GENOMIC DNA]</scope>
    <source>
        <strain evidence="8">KCTC 52237</strain>
    </source>
</reference>
<dbReference type="InterPro" id="IPR029753">
    <property type="entry name" value="D-isomer_DH_CS"/>
</dbReference>
<dbReference type="PROSITE" id="PS00670">
    <property type="entry name" value="D_2_HYDROXYACID_DH_2"/>
    <property type="match status" value="1"/>
</dbReference>
<keyword evidence="2 4" id="KW-0560">Oxidoreductase</keyword>
<dbReference type="InterPro" id="IPR058205">
    <property type="entry name" value="D-LDH-like"/>
</dbReference>
<protein>
    <submittedName>
        <fullName evidence="7">2-hydroxyacid dehydrogenase</fullName>
        <ecNumber evidence="7">1.1.1.28</ecNumber>
    </submittedName>
</protein>
<name>A0ABV7FGA7_9GAMM</name>
<dbReference type="InterPro" id="IPR006140">
    <property type="entry name" value="D-isomer_DH_NAD-bd"/>
</dbReference>
<evidence type="ECO:0000256" key="3">
    <source>
        <dbReference type="ARBA" id="ARBA00023027"/>
    </source>
</evidence>
<comment type="caution">
    <text evidence="7">The sequence shown here is derived from an EMBL/GenBank/DDBJ whole genome shotgun (WGS) entry which is preliminary data.</text>
</comment>
<evidence type="ECO:0000259" key="6">
    <source>
        <dbReference type="Pfam" id="PF02826"/>
    </source>
</evidence>
<dbReference type="SUPFAM" id="SSF51735">
    <property type="entry name" value="NAD(P)-binding Rossmann-fold domains"/>
    <property type="match status" value="1"/>
</dbReference>
<feature type="domain" description="D-isomer specific 2-hydroxyacid dehydrogenase NAD-binding" evidence="6">
    <location>
        <begin position="112"/>
        <end position="299"/>
    </location>
</feature>
<proteinExistence type="inferred from homology"/>
<dbReference type="PROSITE" id="PS00065">
    <property type="entry name" value="D_2_HYDROXYACID_DH_1"/>
    <property type="match status" value="1"/>
</dbReference>
<dbReference type="InterPro" id="IPR006139">
    <property type="entry name" value="D-isomer_2_OHA_DH_cat_dom"/>
</dbReference>
<gene>
    <name evidence="7" type="ORF">ACFODX_13925</name>
</gene>
<keyword evidence="8" id="KW-1185">Reference proteome</keyword>
<evidence type="ECO:0000256" key="2">
    <source>
        <dbReference type="ARBA" id="ARBA00023002"/>
    </source>
</evidence>
<evidence type="ECO:0000256" key="4">
    <source>
        <dbReference type="RuleBase" id="RU003719"/>
    </source>
</evidence>
<dbReference type="EC" id="1.1.1.28" evidence="7"/>
<dbReference type="PANTHER" id="PTHR43026:SF1">
    <property type="entry name" value="2-HYDROXYACID DEHYDROGENASE HOMOLOG 1-RELATED"/>
    <property type="match status" value="1"/>
</dbReference>
<dbReference type="InterPro" id="IPR036291">
    <property type="entry name" value="NAD(P)-bd_dom_sf"/>
</dbReference>
<dbReference type="PANTHER" id="PTHR43026">
    <property type="entry name" value="2-HYDROXYACID DEHYDROGENASE HOMOLOG 1-RELATED"/>
    <property type="match status" value="1"/>
</dbReference>
<evidence type="ECO:0000313" key="7">
    <source>
        <dbReference type="EMBL" id="MFC3116666.1"/>
    </source>
</evidence>
<comment type="similarity">
    <text evidence="1 4">Belongs to the D-isomer specific 2-hydroxyacid dehydrogenase family.</text>
</comment>
<dbReference type="Gene3D" id="3.40.50.720">
    <property type="entry name" value="NAD(P)-binding Rossmann-like Domain"/>
    <property type="match status" value="2"/>
</dbReference>
<dbReference type="Pfam" id="PF02826">
    <property type="entry name" value="2-Hacid_dh_C"/>
    <property type="match status" value="1"/>
</dbReference>
<keyword evidence="3" id="KW-0520">NAD</keyword>
<feature type="domain" description="D-isomer specific 2-hydroxyacid dehydrogenase catalytic" evidence="5">
    <location>
        <begin position="3"/>
        <end position="327"/>
    </location>
</feature>
<evidence type="ECO:0000259" key="5">
    <source>
        <dbReference type="Pfam" id="PF00389"/>
    </source>
</evidence>